<keyword evidence="1 4" id="KW-0378">Hydrolase</keyword>
<feature type="signal peptide" evidence="2">
    <location>
        <begin position="1"/>
        <end position="19"/>
    </location>
</feature>
<dbReference type="PANTHER" id="PTHR42977">
    <property type="entry name" value="HYDROLASE-RELATED"/>
    <property type="match status" value="1"/>
</dbReference>
<dbReference type="EMBL" id="BAABWN010000030">
    <property type="protein sequence ID" value="GAA6170319.1"/>
    <property type="molecule type" value="Genomic_DNA"/>
</dbReference>
<dbReference type="PROSITE" id="PS51257">
    <property type="entry name" value="PROKAR_LIPOPROTEIN"/>
    <property type="match status" value="1"/>
</dbReference>
<dbReference type="InterPro" id="IPR029058">
    <property type="entry name" value="AB_hydrolase_fold"/>
</dbReference>
<dbReference type="RefSeq" id="WP_353304624.1">
    <property type="nucleotide sequence ID" value="NZ_BAABWN010000030.1"/>
</dbReference>
<dbReference type="Gene3D" id="3.40.50.1820">
    <property type="entry name" value="alpha/beta hydrolase"/>
    <property type="match status" value="1"/>
</dbReference>
<keyword evidence="2" id="KW-0732">Signal</keyword>
<dbReference type="PANTHER" id="PTHR42977:SF3">
    <property type="entry name" value="AB HYDROLASE-1 DOMAIN-CONTAINING PROTEIN"/>
    <property type="match status" value="1"/>
</dbReference>
<accession>A0ABQ0AFA0</accession>
<proteinExistence type="predicted"/>
<organism evidence="4 5">
    <name type="scientific">Sessilibacter corallicola</name>
    <dbReference type="NCBI Taxonomy" id="2904075"/>
    <lineage>
        <taxon>Bacteria</taxon>
        <taxon>Pseudomonadati</taxon>
        <taxon>Pseudomonadota</taxon>
        <taxon>Gammaproteobacteria</taxon>
        <taxon>Cellvibrionales</taxon>
        <taxon>Cellvibrionaceae</taxon>
        <taxon>Sessilibacter</taxon>
    </lineage>
</organism>
<reference evidence="4 5" key="1">
    <citation type="submission" date="2024-04" db="EMBL/GenBank/DDBJ databases">
        <title>Draft genome sequence of Sessilibacter corallicola NBRC 116591.</title>
        <authorList>
            <person name="Miyakawa T."/>
            <person name="Kusuya Y."/>
            <person name="Miura T."/>
        </authorList>
    </citation>
    <scope>NUCLEOTIDE SEQUENCE [LARGE SCALE GENOMIC DNA]</scope>
    <source>
        <strain evidence="4 5">KU-00831-HH</strain>
    </source>
</reference>
<comment type="caution">
    <text evidence="4">The sequence shown here is derived from an EMBL/GenBank/DDBJ whole genome shotgun (WGS) entry which is preliminary data.</text>
</comment>
<keyword evidence="5" id="KW-1185">Reference proteome</keyword>
<dbReference type="Proteomes" id="UP001465153">
    <property type="component" value="Unassembled WGS sequence"/>
</dbReference>
<feature type="domain" description="AB hydrolase-1" evidence="3">
    <location>
        <begin position="77"/>
        <end position="316"/>
    </location>
</feature>
<evidence type="ECO:0000259" key="3">
    <source>
        <dbReference type="Pfam" id="PF00561"/>
    </source>
</evidence>
<dbReference type="PRINTS" id="PR00111">
    <property type="entry name" value="ABHYDROLASE"/>
</dbReference>
<evidence type="ECO:0000256" key="2">
    <source>
        <dbReference type="SAM" id="SignalP"/>
    </source>
</evidence>
<dbReference type="PRINTS" id="PR00412">
    <property type="entry name" value="EPOXHYDRLASE"/>
</dbReference>
<dbReference type="GO" id="GO:0016787">
    <property type="term" value="F:hydrolase activity"/>
    <property type="evidence" value="ECO:0007669"/>
    <property type="project" value="UniProtKB-KW"/>
</dbReference>
<evidence type="ECO:0000313" key="4">
    <source>
        <dbReference type="EMBL" id="GAA6170319.1"/>
    </source>
</evidence>
<dbReference type="InterPro" id="IPR051340">
    <property type="entry name" value="Haloalkane_dehalogenase"/>
</dbReference>
<evidence type="ECO:0000313" key="5">
    <source>
        <dbReference type="Proteomes" id="UP001465153"/>
    </source>
</evidence>
<protein>
    <submittedName>
        <fullName evidence="4">Alpha/beta hydrolase</fullName>
    </submittedName>
</protein>
<name>A0ABQ0AFA0_9GAMM</name>
<dbReference type="InterPro" id="IPR000073">
    <property type="entry name" value="AB_hydrolase_1"/>
</dbReference>
<evidence type="ECO:0000256" key="1">
    <source>
        <dbReference type="ARBA" id="ARBA00022801"/>
    </source>
</evidence>
<dbReference type="InterPro" id="IPR000639">
    <property type="entry name" value="Epox_hydrolase-like"/>
</dbReference>
<dbReference type="SUPFAM" id="SSF53474">
    <property type="entry name" value="alpha/beta-Hydrolases"/>
    <property type="match status" value="1"/>
</dbReference>
<sequence>MFNRFILPGLIIASLLLQACATAPKEINTQRIDSNHYQLSKHYQLPKTYQEHRDQQQLFTSDDGLQMAYTDHGAGETLVLIHGVPTSSWMYRKMIPTLQEKYRVITVDLIGYGSSDKPSQSIHYQHTAQAKRISQLMDSLKIENYSLLFHDMGGLVAWNLLAENLASIDNLIVLNTIVRKEGFIHPKFNNKFITRIMTDAFSNQFTSAVTLRKTFSNMGLGSHALTEKECRGYVIPMQEGSNHALFNFYTDLNDNLYEKLEQNQFLFERFNGNTLVLWGEKDQVLTTQQIPFLQTHLNIPNKNIHIFSDNAHFLAEEIPDRLNQKINQFLN</sequence>
<feature type="chain" id="PRO_5046927135" evidence="2">
    <location>
        <begin position="20"/>
        <end position="331"/>
    </location>
</feature>
<dbReference type="Pfam" id="PF00561">
    <property type="entry name" value="Abhydrolase_1"/>
    <property type="match status" value="1"/>
</dbReference>
<gene>
    <name evidence="4" type="ORF">NBRC116591_41340</name>
</gene>